<keyword evidence="3" id="KW-0560">Oxidoreductase</keyword>
<gene>
    <name evidence="6" type="ORF">SAMN04489720_0731</name>
</gene>
<evidence type="ECO:0000256" key="2">
    <source>
        <dbReference type="ARBA" id="ARBA00022643"/>
    </source>
</evidence>
<comment type="cofactor">
    <cofactor evidence="4">
        <name>FMN</name>
        <dbReference type="ChEBI" id="CHEBI:58210"/>
    </cofactor>
    <text evidence="4">Binds 1 FMN per subunit.</text>
</comment>
<dbReference type="InterPro" id="IPR012349">
    <property type="entry name" value="Split_barrel_FMN-bd"/>
</dbReference>
<reference evidence="7" key="1">
    <citation type="submission" date="2016-10" db="EMBL/GenBank/DDBJ databases">
        <authorList>
            <person name="Varghese N."/>
            <person name="Submissions S."/>
        </authorList>
    </citation>
    <scope>NUCLEOTIDE SEQUENCE [LARGE SCALE GENOMIC DNA]</scope>
    <source>
        <strain evidence="7">DSM 22002</strain>
    </source>
</reference>
<keyword evidence="7" id="KW-1185">Reference proteome</keyword>
<feature type="binding site" evidence="4">
    <location>
        <position position="88"/>
    </location>
    <ligand>
        <name>FMN</name>
        <dbReference type="ChEBI" id="CHEBI:58210"/>
    </ligand>
</feature>
<feature type="binding site" evidence="4">
    <location>
        <position position="110"/>
    </location>
    <ligand>
        <name>FMN</name>
        <dbReference type="ChEBI" id="CHEBI:58210"/>
    </ligand>
</feature>
<sequence>MASLRDRLRGLPAFPDDLPVLDPDAVPADPLDLVRAWLEDAIVTGERQPHAVTCTTIDDAGRPASRTLVIKDVDERGVLVASSLSSRKAHHLAQRPYATLHAFWRPLGRQLELAGSVVELDEAASLADWRERPGYDGVDDPRWRVWAVQPDRVEAMQATHDRRHVRVEYQRQRDGWHHWRLEQGVGRG</sequence>
<dbReference type="STRING" id="399736.SAMN04489720_0731"/>
<dbReference type="GO" id="GO:0008615">
    <property type="term" value="P:pyridoxine biosynthetic process"/>
    <property type="evidence" value="ECO:0007669"/>
    <property type="project" value="InterPro"/>
</dbReference>
<feature type="domain" description="Pyridoxamine 5'-phosphate oxidase N-terminal" evidence="5">
    <location>
        <begin position="38"/>
        <end position="156"/>
    </location>
</feature>
<dbReference type="Proteomes" id="UP000198822">
    <property type="component" value="Chromosome I"/>
</dbReference>
<dbReference type="InterPro" id="IPR000659">
    <property type="entry name" value="Pyridox_Oxase"/>
</dbReference>
<evidence type="ECO:0000256" key="3">
    <source>
        <dbReference type="ARBA" id="ARBA00023002"/>
    </source>
</evidence>
<accession>A0A1G8B856</accession>
<dbReference type="InterPro" id="IPR011576">
    <property type="entry name" value="Pyridox_Oxase_N"/>
</dbReference>
<dbReference type="GO" id="GO:0004733">
    <property type="term" value="F:pyridoxamine phosphate oxidase activity"/>
    <property type="evidence" value="ECO:0007669"/>
    <property type="project" value="InterPro"/>
</dbReference>
<protein>
    <submittedName>
        <fullName evidence="6">Pyridoxamine 5'-phosphate oxidase</fullName>
    </submittedName>
</protein>
<dbReference type="GO" id="GO:0010181">
    <property type="term" value="F:FMN binding"/>
    <property type="evidence" value="ECO:0007669"/>
    <property type="project" value="InterPro"/>
</dbReference>
<keyword evidence="1" id="KW-0285">Flavoprotein</keyword>
<dbReference type="OrthoDB" id="9780392at2"/>
<dbReference type="SUPFAM" id="SSF50475">
    <property type="entry name" value="FMN-binding split barrel"/>
    <property type="match status" value="1"/>
</dbReference>
<name>A0A1G8B856_9MICO</name>
<dbReference type="AlphaFoldDB" id="A0A1G8B856"/>
<dbReference type="PIRSF" id="PIRSF000190">
    <property type="entry name" value="Pyd_amn-ph_oxd"/>
    <property type="match status" value="1"/>
</dbReference>
<dbReference type="Pfam" id="PF01243">
    <property type="entry name" value="PNPOx_N"/>
    <property type="match status" value="1"/>
</dbReference>
<dbReference type="EMBL" id="LT629695">
    <property type="protein sequence ID" value="SDH29432.1"/>
    <property type="molecule type" value="Genomic_DNA"/>
</dbReference>
<dbReference type="Gene3D" id="2.30.110.10">
    <property type="entry name" value="Electron Transport, Fmn-binding Protein, Chain A"/>
    <property type="match status" value="1"/>
</dbReference>
<dbReference type="RefSeq" id="WP_092502532.1">
    <property type="nucleotide sequence ID" value="NZ_LT629695.1"/>
</dbReference>
<organism evidence="6 7">
    <name type="scientific">Agrococcus jejuensis</name>
    <dbReference type="NCBI Taxonomy" id="399736"/>
    <lineage>
        <taxon>Bacteria</taxon>
        <taxon>Bacillati</taxon>
        <taxon>Actinomycetota</taxon>
        <taxon>Actinomycetes</taxon>
        <taxon>Micrococcales</taxon>
        <taxon>Microbacteriaceae</taxon>
        <taxon>Agrococcus</taxon>
    </lineage>
</organism>
<evidence type="ECO:0000256" key="4">
    <source>
        <dbReference type="PIRSR" id="PIRSR000190-2"/>
    </source>
</evidence>
<evidence type="ECO:0000313" key="6">
    <source>
        <dbReference type="EMBL" id="SDH29432.1"/>
    </source>
</evidence>
<evidence type="ECO:0000313" key="7">
    <source>
        <dbReference type="Proteomes" id="UP000198822"/>
    </source>
</evidence>
<feature type="binding site" evidence="4">
    <location>
        <position position="87"/>
    </location>
    <ligand>
        <name>FMN</name>
        <dbReference type="ChEBI" id="CHEBI:58210"/>
    </ligand>
</feature>
<evidence type="ECO:0000259" key="5">
    <source>
        <dbReference type="Pfam" id="PF01243"/>
    </source>
</evidence>
<proteinExistence type="predicted"/>
<keyword evidence="2 4" id="KW-0288">FMN</keyword>
<feature type="binding site" evidence="4">
    <location>
        <begin position="66"/>
        <end position="71"/>
    </location>
    <ligand>
        <name>FMN</name>
        <dbReference type="ChEBI" id="CHEBI:58210"/>
    </ligand>
</feature>
<dbReference type="PANTHER" id="PTHR10851">
    <property type="entry name" value="PYRIDOXINE-5-PHOSPHATE OXIDASE"/>
    <property type="match status" value="1"/>
</dbReference>
<evidence type="ECO:0000256" key="1">
    <source>
        <dbReference type="ARBA" id="ARBA00022630"/>
    </source>
</evidence>
<dbReference type="PANTHER" id="PTHR10851:SF0">
    <property type="entry name" value="PYRIDOXINE-5'-PHOSPHATE OXIDASE"/>
    <property type="match status" value="1"/>
</dbReference>